<evidence type="ECO:0000313" key="2">
    <source>
        <dbReference type="EnsemblProtists" id="PYU1_T011461"/>
    </source>
</evidence>
<keyword evidence="1" id="KW-0472">Membrane</keyword>
<protein>
    <submittedName>
        <fullName evidence="2">Uncharacterized protein</fullName>
    </submittedName>
</protein>
<accession>K3X2L2</accession>
<reference evidence="2" key="3">
    <citation type="submission" date="2015-02" db="UniProtKB">
        <authorList>
            <consortium name="EnsemblProtists"/>
        </authorList>
    </citation>
    <scope>IDENTIFICATION</scope>
    <source>
        <strain evidence="2">DAOM BR144</strain>
    </source>
</reference>
<dbReference type="EMBL" id="GL376571">
    <property type="status" value="NOT_ANNOTATED_CDS"/>
    <property type="molecule type" value="Genomic_DNA"/>
</dbReference>
<evidence type="ECO:0000313" key="3">
    <source>
        <dbReference type="Proteomes" id="UP000019132"/>
    </source>
</evidence>
<keyword evidence="3" id="KW-1185">Reference proteome</keyword>
<proteinExistence type="predicted"/>
<reference evidence="3" key="1">
    <citation type="journal article" date="2010" name="Genome Biol.">
        <title>Genome sequence of the necrotrophic plant pathogen Pythium ultimum reveals original pathogenicity mechanisms and effector repertoire.</title>
        <authorList>
            <person name="Levesque C.A."/>
            <person name="Brouwer H."/>
            <person name="Cano L."/>
            <person name="Hamilton J.P."/>
            <person name="Holt C."/>
            <person name="Huitema E."/>
            <person name="Raffaele S."/>
            <person name="Robideau G.P."/>
            <person name="Thines M."/>
            <person name="Win J."/>
            <person name="Zerillo M.M."/>
            <person name="Beakes G.W."/>
            <person name="Boore J.L."/>
            <person name="Busam D."/>
            <person name="Dumas B."/>
            <person name="Ferriera S."/>
            <person name="Fuerstenberg S.I."/>
            <person name="Gachon C.M."/>
            <person name="Gaulin E."/>
            <person name="Govers F."/>
            <person name="Grenville-Briggs L."/>
            <person name="Horner N."/>
            <person name="Hostetler J."/>
            <person name="Jiang R.H."/>
            <person name="Johnson J."/>
            <person name="Krajaejun T."/>
            <person name="Lin H."/>
            <person name="Meijer H.J."/>
            <person name="Moore B."/>
            <person name="Morris P."/>
            <person name="Phuntmart V."/>
            <person name="Puiu D."/>
            <person name="Shetty J."/>
            <person name="Stajich J.E."/>
            <person name="Tripathy S."/>
            <person name="Wawra S."/>
            <person name="van West P."/>
            <person name="Whitty B.R."/>
            <person name="Coutinho P.M."/>
            <person name="Henrissat B."/>
            <person name="Martin F."/>
            <person name="Thomas P.D."/>
            <person name="Tyler B.M."/>
            <person name="De Vries R.P."/>
            <person name="Kamoun S."/>
            <person name="Yandell M."/>
            <person name="Tisserat N."/>
            <person name="Buell C.R."/>
        </authorList>
    </citation>
    <scope>NUCLEOTIDE SEQUENCE</scope>
    <source>
        <strain evidence="3">DAOM:BR144</strain>
    </source>
</reference>
<dbReference type="AlphaFoldDB" id="K3X2L2"/>
<reference evidence="3" key="2">
    <citation type="submission" date="2010-04" db="EMBL/GenBank/DDBJ databases">
        <authorList>
            <person name="Buell R."/>
            <person name="Hamilton J."/>
            <person name="Hostetler J."/>
        </authorList>
    </citation>
    <scope>NUCLEOTIDE SEQUENCE [LARGE SCALE GENOMIC DNA]</scope>
    <source>
        <strain evidence="3">DAOM:BR144</strain>
    </source>
</reference>
<dbReference type="Proteomes" id="UP000019132">
    <property type="component" value="Unassembled WGS sequence"/>
</dbReference>
<keyword evidence="1" id="KW-0812">Transmembrane</keyword>
<dbReference type="HOGENOM" id="CLU_118334_0_1_1"/>
<feature type="transmembrane region" description="Helical" evidence="1">
    <location>
        <begin position="70"/>
        <end position="88"/>
    </location>
</feature>
<evidence type="ECO:0000256" key="1">
    <source>
        <dbReference type="SAM" id="Phobius"/>
    </source>
</evidence>
<dbReference type="VEuPathDB" id="FungiDB:PYU1_G011436"/>
<organism evidence="2 3">
    <name type="scientific">Globisporangium ultimum (strain ATCC 200006 / CBS 805.95 / DAOM BR144)</name>
    <name type="common">Pythium ultimum</name>
    <dbReference type="NCBI Taxonomy" id="431595"/>
    <lineage>
        <taxon>Eukaryota</taxon>
        <taxon>Sar</taxon>
        <taxon>Stramenopiles</taxon>
        <taxon>Oomycota</taxon>
        <taxon>Peronosporomycetes</taxon>
        <taxon>Pythiales</taxon>
        <taxon>Pythiaceae</taxon>
        <taxon>Globisporangium</taxon>
    </lineage>
</organism>
<keyword evidence="1" id="KW-1133">Transmembrane helix</keyword>
<feature type="transmembrane region" description="Helical" evidence="1">
    <location>
        <begin position="115"/>
        <end position="134"/>
    </location>
</feature>
<dbReference type="InParanoid" id="K3X2L2"/>
<sequence>MLHLLHATEFLLADVLLLVEKDQNANVHTLVPFLPFGIYLGITFHLPNRAFYPLLRDQDTDMMVTKTGSVLIYVMLEVGSLVLFSRILQRKLRLSVYHQLGFVLESQWRQVQSKLVFWIVICILGLTIASFSWLKHK</sequence>
<dbReference type="EnsemblProtists" id="PYU1_T011461">
    <property type="protein sequence ID" value="PYU1_T011461"/>
    <property type="gene ID" value="PYU1_G011436"/>
</dbReference>
<name>K3X2L2_GLOUD</name>